<feature type="repeat" description="Solcar" evidence="9">
    <location>
        <begin position="127"/>
        <end position="214"/>
    </location>
</feature>
<keyword evidence="8 9" id="KW-0472">Membrane</keyword>
<organism evidence="11 12">
    <name type="scientific">Ascobolus immersus RN42</name>
    <dbReference type="NCBI Taxonomy" id="1160509"/>
    <lineage>
        <taxon>Eukaryota</taxon>
        <taxon>Fungi</taxon>
        <taxon>Dikarya</taxon>
        <taxon>Ascomycota</taxon>
        <taxon>Pezizomycotina</taxon>
        <taxon>Pezizomycetes</taxon>
        <taxon>Pezizales</taxon>
        <taxon>Ascobolaceae</taxon>
        <taxon>Ascobolus</taxon>
    </lineage>
</organism>
<evidence type="ECO:0000313" key="11">
    <source>
        <dbReference type="EMBL" id="RPA84834.1"/>
    </source>
</evidence>
<dbReference type="PROSITE" id="PS50920">
    <property type="entry name" value="SOLCAR"/>
    <property type="match status" value="3"/>
</dbReference>
<evidence type="ECO:0000256" key="3">
    <source>
        <dbReference type="ARBA" id="ARBA00022448"/>
    </source>
</evidence>
<evidence type="ECO:0000256" key="4">
    <source>
        <dbReference type="ARBA" id="ARBA00022692"/>
    </source>
</evidence>
<feature type="repeat" description="Solcar" evidence="9">
    <location>
        <begin position="227"/>
        <end position="310"/>
    </location>
</feature>
<dbReference type="PANTHER" id="PTHR45683">
    <property type="entry name" value="MITOCHONDRIAL NICOTINAMIDE ADENINE DINUCLEOTIDE TRANSPORTER 1-RELATED-RELATED"/>
    <property type="match status" value="1"/>
</dbReference>
<keyword evidence="6" id="KW-0999">Mitochondrion inner membrane</keyword>
<evidence type="ECO:0000256" key="5">
    <source>
        <dbReference type="ARBA" id="ARBA00022737"/>
    </source>
</evidence>
<dbReference type="Gene3D" id="1.50.40.10">
    <property type="entry name" value="Mitochondrial carrier domain"/>
    <property type="match status" value="2"/>
</dbReference>
<evidence type="ECO:0000256" key="9">
    <source>
        <dbReference type="PROSITE-ProRule" id="PRU00282"/>
    </source>
</evidence>
<name>A0A3N4IT87_ASCIM</name>
<sequence length="312" mass="34208">MSPSPSNSTSSTLPRPVIESISGLTSGVLTTLITHPLDLIKTRLQLASNPTSSRPVQFGATWRVISEIRNTDGLSVRSLYRGISTNLAGNASGWMLYFLIYGEVKEVAAGWRGRGGTVVGGSTGSGLTSYDYLWTSGFAGAVTQIITNPIWVLKTRMLSTGANAVGAYKSTADGFRTLMRDEGVKGLYRGLIPSLWGVGHGALQFGIYENLKIWRKDQKDGEDLATLDWLVTSAGAKVAAGSIMYPYQVVRARLQSYDADKNYKNVRDVLRKVWRNEGFVGFYKGLTPNIVRVLPSTCITFLVYEHMRKYLS</sequence>
<keyword evidence="3 10" id="KW-0813">Transport</keyword>
<evidence type="ECO:0000256" key="8">
    <source>
        <dbReference type="ARBA" id="ARBA00023136"/>
    </source>
</evidence>
<dbReference type="Proteomes" id="UP000275078">
    <property type="component" value="Unassembled WGS sequence"/>
</dbReference>
<evidence type="ECO:0000256" key="2">
    <source>
        <dbReference type="ARBA" id="ARBA00006375"/>
    </source>
</evidence>
<keyword evidence="12" id="KW-1185">Reference proteome</keyword>
<evidence type="ECO:0000313" key="12">
    <source>
        <dbReference type="Proteomes" id="UP000275078"/>
    </source>
</evidence>
<reference evidence="11 12" key="1">
    <citation type="journal article" date="2018" name="Nat. Ecol. Evol.">
        <title>Pezizomycetes genomes reveal the molecular basis of ectomycorrhizal truffle lifestyle.</title>
        <authorList>
            <person name="Murat C."/>
            <person name="Payen T."/>
            <person name="Noel B."/>
            <person name="Kuo A."/>
            <person name="Morin E."/>
            <person name="Chen J."/>
            <person name="Kohler A."/>
            <person name="Krizsan K."/>
            <person name="Balestrini R."/>
            <person name="Da Silva C."/>
            <person name="Montanini B."/>
            <person name="Hainaut M."/>
            <person name="Levati E."/>
            <person name="Barry K.W."/>
            <person name="Belfiori B."/>
            <person name="Cichocki N."/>
            <person name="Clum A."/>
            <person name="Dockter R.B."/>
            <person name="Fauchery L."/>
            <person name="Guy J."/>
            <person name="Iotti M."/>
            <person name="Le Tacon F."/>
            <person name="Lindquist E.A."/>
            <person name="Lipzen A."/>
            <person name="Malagnac F."/>
            <person name="Mello A."/>
            <person name="Molinier V."/>
            <person name="Miyauchi S."/>
            <person name="Poulain J."/>
            <person name="Riccioni C."/>
            <person name="Rubini A."/>
            <person name="Sitrit Y."/>
            <person name="Splivallo R."/>
            <person name="Traeger S."/>
            <person name="Wang M."/>
            <person name="Zifcakova L."/>
            <person name="Wipf D."/>
            <person name="Zambonelli A."/>
            <person name="Paolocci F."/>
            <person name="Nowrousian M."/>
            <person name="Ottonello S."/>
            <person name="Baldrian P."/>
            <person name="Spatafora J.W."/>
            <person name="Henrissat B."/>
            <person name="Nagy L.G."/>
            <person name="Aury J.M."/>
            <person name="Wincker P."/>
            <person name="Grigoriev I.V."/>
            <person name="Bonfante P."/>
            <person name="Martin F.M."/>
        </authorList>
    </citation>
    <scope>NUCLEOTIDE SEQUENCE [LARGE SCALE GENOMIC DNA]</scope>
    <source>
        <strain evidence="11 12">RN42</strain>
    </source>
</reference>
<gene>
    <name evidence="11" type="ORF">BJ508DRAFT_412565</name>
</gene>
<dbReference type="STRING" id="1160509.A0A3N4IT87"/>
<keyword evidence="6" id="KW-0496">Mitochondrion</keyword>
<keyword evidence="4 9" id="KW-0812">Transmembrane</keyword>
<evidence type="ECO:0000256" key="6">
    <source>
        <dbReference type="ARBA" id="ARBA00022792"/>
    </source>
</evidence>
<dbReference type="GO" id="GO:0006862">
    <property type="term" value="P:nucleotide transport"/>
    <property type="evidence" value="ECO:0007669"/>
    <property type="project" value="InterPro"/>
</dbReference>
<dbReference type="InterPro" id="IPR018108">
    <property type="entry name" value="MCP_transmembrane"/>
</dbReference>
<protein>
    <submittedName>
        <fullName evidence="11">Mitochondrial carrier</fullName>
    </submittedName>
</protein>
<accession>A0A3N4IT87</accession>
<dbReference type="InterPro" id="IPR023395">
    <property type="entry name" value="MCP_dom_sf"/>
</dbReference>
<keyword evidence="7" id="KW-1133">Transmembrane helix</keyword>
<dbReference type="Pfam" id="PF00153">
    <property type="entry name" value="Mito_carr"/>
    <property type="match status" value="3"/>
</dbReference>
<evidence type="ECO:0000256" key="7">
    <source>
        <dbReference type="ARBA" id="ARBA00022989"/>
    </source>
</evidence>
<dbReference type="InterPro" id="IPR044712">
    <property type="entry name" value="SLC25A32-like"/>
</dbReference>
<keyword evidence="5" id="KW-0677">Repeat</keyword>
<dbReference type="OrthoDB" id="428293at2759"/>
<dbReference type="GO" id="GO:0055085">
    <property type="term" value="P:transmembrane transport"/>
    <property type="evidence" value="ECO:0007669"/>
    <property type="project" value="InterPro"/>
</dbReference>
<feature type="repeat" description="Solcar" evidence="9">
    <location>
        <begin position="14"/>
        <end position="107"/>
    </location>
</feature>
<dbReference type="SUPFAM" id="SSF103506">
    <property type="entry name" value="Mitochondrial carrier"/>
    <property type="match status" value="1"/>
</dbReference>
<proteinExistence type="inferred from homology"/>
<dbReference type="AlphaFoldDB" id="A0A3N4IT87"/>
<dbReference type="EMBL" id="ML119657">
    <property type="protein sequence ID" value="RPA84834.1"/>
    <property type="molecule type" value="Genomic_DNA"/>
</dbReference>
<dbReference type="GO" id="GO:0016020">
    <property type="term" value="C:membrane"/>
    <property type="evidence" value="ECO:0007669"/>
    <property type="project" value="UniProtKB-SubCell"/>
</dbReference>
<evidence type="ECO:0000256" key="10">
    <source>
        <dbReference type="RuleBase" id="RU000488"/>
    </source>
</evidence>
<evidence type="ECO:0000256" key="1">
    <source>
        <dbReference type="ARBA" id="ARBA00004141"/>
    </source>
</evidence>
<comment type="subcellular location">
    <subcellularLocation>
        <location evidence="1">Membrane</location>
        <topology evidence="1">Multi-pass membrane protein</topology>
    </subcellularLocation>
</comment>
<comment type="similarity">
    <text evidence="2 10">Belongs to the mitochondrial carrier (TC 2.A.29) family.</text>
</comment>